<comment type="caution">
    <text evidence="6">The sequence shown here is derived from an EMBL/GenBank/DDBJ whole genome shotgun (WGS) entry which is preliminary data.</text>
</comment>
<evidence type="ECO:0000256" key="3">
    <source>
        <dbReference type="ARBA" id="ARBA00023239"/>
    </source>
</evidence>
<keyword evidence="7" id="KW-1185">Reference proteome</keyword>
<dbReference type="SUPFAM" id="SSF64288">
    <property type="entry name" value="Chorismate lyase-like"/>
    <property type="match status" value="1"/>
</dbReference>
<dbReference type="Pfam" id="PF04345">
    <property type="entry name" value="Chor_lyase"/>
    <property type="match status" value="1"/>
</dbReference>
<keyword evidence="4 5" id="KW-0670">Pyruvate</keyword>
<feature type="binding site" evidence="5">
    <location>
        <position position="76"/>
    </location>
    <ligand>
        <name>substrate</name>
    </ligand>
</feature>
<name>A0A4Y9T5Y1_9BURK</name>
<dbReference type="GO" id="GO:0005829">
    <property type="term" value="C:cytosol"/>
    <property type="evidence" value="ECO:0007669"/>
    <property type="project" value="TreeGrafter"/>
</dbReference>
<keyword evidence="2 5" id="KW-0831">Ubiquinone biosynthesis</keyword>
<keyword evidence="1 5" id="KW-0963">Cytoplasm</keyword>
<proteinExistence type="inferred from homology"/>
<gene>
    <name evidence="5" type="primary">ubiC</name>
    <name evidence="6" type="ORF">E4O92_05015</name>
</gene>
<comment type="catalytic activity">
    <reaction evidence="5">
        <text>chorismate = 4-hydroxybenzoate + pyruvate</text>
        <dbReference type="Rhea" id="RHEA:16505"/>
        <dbReference type="ChEBI" id="CHEBI:15361"/>
        <dbReference type="ChEBI" id="CHEBI:17879"/>
        <dbReference type="ChEBI" id="CHEBI:29748"/>
        <dbReference type="EC" id="4.1.3.40"/>
    </reaction>
</comment>
<comment type="subcellular location">
    <subcellularLocation>
        <location evidence="5">Cytoplasm</location>
    </subcellularLocation>
</comment>
<dbReference type="HAMAP" id="MF_01632">
    <property type="entry name" value="UbiC"/>
    <property type="match status" value="1"/>
</dbReference>
<dbReference type="UniPathway" id="UPA00232"/>
<feature type="binding site" evidence="5">
    <location>
        <position position="114"/>
    </location>
    <ligand>
        <name>substrate</name>
    </ligand>
</feature>
<dbReference type="RefSeq" id="WP_135188652.1">
    <property type="nucleotide sequence ID" value="NZ_SPUM01000031.1"/>
</dbReference>
<dbReference type="EMBL" id="SPUM01000031">
    <property type="protein sequence ID" value="TFW34018.1"/>
    <property type="molecule type" value="Genomic_DNA"/>
</dbReference>
<comment type="similarity">
    <text evidence="5">Belongs to the UbiC family.</text>
</comment>
<organism evidence="6 7">
    <name type="scientific">Massilia horti</name>
    <dbReference type="NCBI Taxonomy" id="2562153"/>
    <lineage>
        <taxon>Bacteria</taxon>
        <taxon>Pseudomonadati</taxon>
        <taxon>Pseudomonadota</taxon>
        <taxon>Betaproteobacteria</taxon>
        <taxon>Burkholderiales</taxon>
        <taxon>Oxalobacteraceae</taxon>
        <taxon>Telluria group</taxon>
        <taxon>Massilia</taxon>
    </lineage>
</organism>
<dbReference type="GO" id="GO:0042866">
    <property type="term" value="P:pyruvate biosynthetic process"/>
    <property type="evidence" value="ECO:0007669"/>
    <property type="project" value="UniProtKB-UniRule"/>
</dbReference>
<keyword evidence="3 5" id="KW-0456">Lyase</keyword>
<dbReference type="InterPro" id="IPR028978">
    <property type="entry name" value="Chorismate_lyase_/UTRA_dom_sf"/>
</dbReference>
<evidence type="ECO:0000256" key="1">
    <source>
        <dbReference type="ARBA" id="ARBA00022490"/>
    </source>
</evidence>
<evidence type="ECO:0000256" key="5">
    <source>
        <dbReference type="HAMAP-Rule" id="MF_01632"/>
    </source>
</evidence>
<dbReference type="Proteomes" id="UP000297258">
    <property type="component" value="Unassembled WGS sequence"/>
</dbReference>
<dbReference type="GO" id="GO:0008813">
    <property type="term" value="F:chorismate lyase activity"/>
    <property type="evidence" value="ECO:0007669"/>
    <property type="project" value="UniProtKB-UniRule"/>
</dbReference>
<evidence type="ECO:0000313" key="7">
    <source>
        <dbReference type="Proteomes" id="UP000297258"/>
    </source>
</evidence>
<feature type="binding site" evidence="5">
    <location>
        <position position="183"/>
    </location>
    <ligand>
        <name>substrate</name>
    </ligand>
</feature>
<sequence length="200" mass="22284">MRGGSLRQARWQPHVNAVRAPALMRDWLTTPGSLTARLIAHSRAFRVQRLRQAGALCLPDEAQAIGLPRPRHVWEREVLLRCDGRAVVYAHTVVPISSTATDWPLFSALGERSLGTTLFYDPLVKRGELEFARIRAGHPLMQRALAALGHEPAGLAGLAARRSHLYARRCVYRRHQGLLLVTEVFLPTVLDLVATATHRT</sequence>
<dbReference type="PANTHER" id="PTHR38683:SF1">
    <property type="entry name" value="CHORISMATE PYRUVATE-LYASE"/>
    <property type="match status" value="1"/>
</dbReference>
<dbReference type="EC" id="4.1.3.40" evidence="5"/>
<evidence type="ECO:0000256" key="4">
    <source>
        <dbReference type="ARBA" id="ARBA00023317"/>
    </source>
</evidence>
<comment type="pathway">
    <text evidence="5">Cofactor biosynthesis; ubiquinone biosynthesis.</text>
</comment>
<dbReference type="GO" id="GO:0006744">
    <property type="term" value="P:ubiquinone biosynthetic process"/>
    <property type="evidence" value="ECO:0007669"/>
    <property type="project" value="UniProtKB-UniRule"/>
</dbReference>
<comment type="function">
    <text evidence="5">Removes the pyruvyl group from chorismate, with concomitant aromatization of the ring, to provide 4-hydroxybenzoate (4HB) for the ubiquinone pathway.</text>
</comment>
<reference evidence="6 7" key="1">
    <citation type="submission" date="2019-03" db="EMBL/GenBank/DDBJ databases">
        <title>Draft genome of Massilia hortus sp. nov., a novel bacterial species of the Oxalobacteraceae family.</title>
        <authorList>
            <person name="Peta V."/>
            <person name="Raths R."/>
            <person name="Bucking H."/>
        </authorList>
    </citation>
    <scope>NUCLEOTIDE SEQUENCE [LARGE SCALE GENOMIC DNA]</scope>
    <source>
        <strain evidence="6 7">ONC3</strain>
    </source>
</reference>
<dbReference type="PANTHER" id="PTHR38683">
    <property type="entry name" value="CHORISMATE PYRUVATE-LYASE"/>
    <property type="match status" value="1"/>
</dbReference>
<evidence type="ECO:0000256" key="2">
    <source>
        <dbReference type="ARBA" id="ARBA00022688"/>
    </source>
</evidence>
<evidence type="ECO:0000313" key="6">
    <source>
        <dbReference type="EMBL" id="TFW34018.1"/>
    </source>
</evidence>
<dbReference type="OrthoDB" id="8606430at2"/>
<dbReference type="AlphaFoldDB" id="A0A4Y9T5Y1"/>
<dbReference type="InterPro" id="IPR007440">
    <property type="entry name" value="Chorismate--pyruvate_lyase"/>
</dbReference>
<dbReference type="Gene3D" id="3.40.1410.10">
    <property type="entry name" value="Chorismate lyase-like"/>
    <property type="match status" value="1"/>
</dbReference>
<protein>
    <recommendedName>
        <fullName evidence="5">Probable chorismate pyruvate-lyase</fullName>
        <shortName evidence="5">CL</shortName>
        <shortName evidence="5">CPL</shortName>
        <ecNumber evidence="5">4.1.3.40</ecNumber>
    </recommendedName>
</protein>
<comment type="caution">
    <text evidence="5">Lacks conserved residue(s) required for the propagation of feature annotation.</text>
</comment>
<accession>A0A4Y9T5Y1</accession>